<name>Q1GTS1_SPHAL</name>
<dbReference type="Gene3D" id="3.40.960.10">
    <property type="entry name" value="VSR Endonuclease"/>
    <property type="match status" value="1"/>
</dbReference>
<dbReference type="InterPro" id="IPR007569">
    <property type="entry name" value="DUF559"/>
</dbReference>
<dbReference type="CDD" id="cd01038">
    <property type="entry name" value="Endonuclease_DUF559"/>
    <property type="match status" value="1"/>
</dbReference>
<proteinExistence type="predicted"/>
<dbReference type="InterPro" id="IPR047216">
    <property type="entry name" value="Endonuclease_DUF559_bact"/>
</dbReference>
<dbReference type="PANTHER" id="PTHR38590">
    <property type="entry name" value="BLL0828 PROTEIN"/>
    <property type="match status" value="1"/>
</dbReference>
<dbReference type="SUPFAM" id="SSF52980">
    <property type="entry name" value="Restriction endonuclease-like"/>
    <property type="match status" value="1"/>
</dbReference>
<dbReference type="AlphaFoldDB" id="Q1GTS1"/>
<evidence type="ECO:0000313" key="3">
    <source>
        <dbReference type="EMBL" id="ABF52951.1"/>
    </source>
</evidence>
<evidence type="ECO:0000313" key="4">
    <source>
        <dbReference type="Proteomes" id="UP000006578"/>
    </source>
</evidence>
<dbReference type="InterPro" id="IPR011335">
    <property type="entry name" value="Restrct_endonuc-II-like"/>
</dbReference>
<dbReference type="STRING" id="317655.Sala_1236"/>
<dbReference type="PANTHER" id="PTHR38590:SF1">
    <property type="entry name" value="BLL0828 PROTEIN"/>
    <property type="match status" value="1"/>
</dbReference>
<keyword evidence="4" id="KW-1185">Reference proteome</keyword>
<dbReference type="Pfam" id="PF04480">
    <property type="entry name" value="DUF559"/>
    <property type="match status" value="1"/>
</dbReference>
<gene>
    <name evidence="3" type="ordered locus">Sala_1236</name>
</gene>
<dbReference type="EMBL" id="CP000356">
    <property type="protein sequence ID" value="ABF52951.1"/>
    <property type="molecule type" value="Genomic_DNA"/>
</dbReference>
<feature type="region of interest" description="Disordered" evidence="1">
    <location>
        <begin position="151"/>
        <end position="175"/>
    </location>
</feature>
<dbReference type="KEGG" id="sal:Sala_1236"/>
<dbReference type="eggNOG" id="COG2852">
    <property type="taxonomic scope" value="Bacteria"/>
</dbReference>
<accession>Q1GTS1</accession>
<evidence type="ECO:0000259" key="2">
    <source>
        <dbReference type="Pfam" id="PF04480"/>
    </source>
</evidence>
<organism evidence="3 4">
    <name type="scientific">Sphingopyxis alaskensis (strain DSM 13593 / LMG 18877 / RB2256)</name>
    <name type="common">Sphingomonas alaskensis</name>
    <dbReference type="NCBI Taxonomy" id="317655"/>
    <lineage>
        <taxon>Bacteria</taxon>
        <taxon>Pseudomonadati</taxon>
        <taxon>Pseudomonadota</taxon>
        <taxon>Alphaproteobacteria</taxon>
        <taxon>Sphingomonadales</taxon>
        <taxon>Sphingomonadaceae</taxon>
        <taxon>Sphingopyxis</taxon>
    </lineage>
</organism>
<evidence type="ECO:0000256" key="1">
    <source>
        <dbReference type="SAM" id="MobiDB-lite"/>
    </source>
</evidence>
<protein>
    <recommendedName>
        <fullName evidence="2">DUF559 domain-containing protein</fullName>
    </recommendedName>
</protein>
<sequence>MPARGQSPSPLAGEGLGSGVRAAAAAHKTLSEVLARKALLLDRVRQMRSNPTDAERHLWSILRAGRLEGLRWRRQEVIDDRYIADFLCYEHRLIVEADGGQHGDNPHDAERDTYLTAQGFRILRFWNNDILANSEGLVASILDAIDSLGAQTRADPTPQPLSRKGRGAFEGAHNG</sequence>
<feature type="domain" description="DUF559" evidence="2">
    <location>
        <begin position="42"/>
        <end position="145"/>
    </location>
</feature>
<dbReference type="HOGENOM" id="CLU_107928_0_1_5"/>
<reference evidence="3 4" key="1">
    <citation type="journal article" date="2009" name="Proc. Natl. Acad. Sci. U.S.A.">
        <title>The genomic basis of trophic strategy in marine bacteria.</title>
        <authorList>
            <person name="Lauro F.M."/>
            <person name="McDougald D."/>
            <person name="Thomas T."/>
            <person name="Williams T.J."/>
            <person name="Egan S."/>
            <person name="Rice S."/>
            <person name="DeMaere M.Z."/>
            <person name="Ting L."/>
            <person name="Ertan H."/>
            <person name="Johnson J."/>
            <person name="Ferriera S."/>
            <person name="Lapidus A."/>
            <person name="Anderson I."/>
            <person name="Kyrpides N."/>
            <person name="Munk A.C."/>
            <person name="Detter C."/>
            <person name="Han C.S."/>
            <person name="Brown M.V."/>
            <person name="Robb F.T."/>
            <person name="Kjelleberg S."/>
            <person name="Cavicchioli R."/>
        </authorList>
    </citation>
    <scope>NUCLEOTIDE SEQUENCE [LARGE SCALE GENOMIC DNA]</scope>
    <source>
        <strain evidence="4">DSM 13593 / LMG 18877 / RB2256</strain>
    </source>
</reference>
<dbReference type="Proteomes" id="UP000006578">
    <property type="component" value="Chromosome"/>
</dbReference>